<sequence>MSNSKLLQGTLILTLGTYIARVLGMIYVFPFESLVGNKGGALFQYGYGQYTIYLSIATAGVPLAVSKFVSKYNALGDYHTSMRMFKSGMKFTMIMGVTVFAALFFLSPVIAELMLGGNGLDNSLDDVVMVIRMVSVAIIVVPTMSLIRGFFQGNGSMGPTAVSQVIEQIARVVFLLASSYIIIKMLNGSIATAVGFATFAAFIGALGGLAVLYWYWKKRKKHFDKLLEQSVEPANISTRDMFKELFSYAGPFVFVGLAIPLFQYVDQFMFNRAMVAAGHKDTAETLFGITFGWVPKLVMIPVSIATAFGLTLVPTITDSYVNGKRRTLKNQIDQTYQTIMFLVLPAVIGMCVLAYPIYALMYSTSDLGGQMLATYAPLALFFSFFTVNAAILQGINKQRYAVISLVLGLLVKIVFNFPLTYYLQATGSILATALGYFVAIAYTFYMIQKHAAYKFTLFVKRSILIILFVAIMALAVWLVQLGLSSFVSYKDGRIAAGLISFAGVGIGGALYLGLAYQSRLLNIVFGDGFVNKITRRFKRNKVREQ</sequence>
<comment type="subcellular location">
    <subcellularLocation>
        <location evidence="1">Cell membrane</location>
        <topology evidence="1">Multi-pass membrane protein</topology>
    </subcellularLocation>
</comment>
<dbReference type="PIRSF" id="PIRSF038958">
    <property type="entry name" value="PG_synth_SpoVB"/>
    <property type="match status" value="1"/>
</dbReference>
<comment type="caution">
    <text evidence="7">The sequence shown here is derived from an EMBL/GenBank/DDBJ whole genome shotgun (WGS) entry which is preliminary data.</text>
</comment>
<keyword evidence="4 6" id="KW-1133">Transmembrane helix</keyword>
<protein>
    <submittedName>
        <fullName evidence="7">Membrane protein involved in the export of O-antigen and teichoic acid</fullName>
    </submittedName>
</protein>
<evidence type="ECO:0000256" key="3">
    <source>
        <dbReference type="ARBA" id="ARBA00022692"/>
    </source>
</evidence>
<keyword evidence="3 6" id="KW-0812">Transmembrane</keyword>
<dbReference type="RefSeq" id="WP_061802288.1">
    <property type="nucleotide sequence ID" value="NZ_FOXX01000001.1"/>
</dbReference>
<feature type="transmembrane region" description="Helical" evidence="6">
    <location>
        <begin position="130"/>
        <end position="151"/>
    </location>
</feature>
<evidence type="ECO:0000256" key="6">
    <source>
        <dbReference type="SAM" id="Phobius"/>
    </source>
</evidence>
<keyword evidence="8" id="KW-1185">Reference proteome</keyword>
<feature type="transmembrane region" description="Helical" evidence="6">
    <location>
        <begin position="172"/>
        <end position="190"/>
    </location>
</feature>
<feature type="transmembrane region" description="Helical" evidence="6">
    <location>
        <begin position="494"/>
        <end position="514"/>
    </location>
</feature>
<dbReference type="Proteomes" id="UP000182762">
    <property type="component" value="Unassembled WGS sequence"/>
</dbReference>
<reference evidence="7 8" key="1">
    <citation type="submission" date="2016-10" db="EMBL/GenBank/DDBJ databases">
        <authorList>
            <person name="Varghese N."/>
            <person name="Submissions S."/>
        </authorList>
    </citation>
    <scope>NUCLEOTIDE SEQUENCE [LARGE SCALE GENOMIC DNA]</scope>
    <source>
        <strain evidence="7 8">DSM 13796</strain>
    </source>
</reference>
<proteinExistence type="predicted"/>
<dbReference type="GeneID" id="93709629"/>
<evidence type="ECO:0000313" key="8">
    <source>
        <dbReference type="Proteomes" id="UP000182762"/>
    </source>
</evidence>
<feature type="transmembrane region" description="Helical" evidence="6">
    <location>
        <begin position="50"/>
        <end position="70"/>
    </location>
</feature>
<feature type="transmembrane region" description="Helical" evidence="6">
    <location>
        <begin position="421"/>
        <end position="442"/>
    </location>
</feature>
<dbReference type="InterPro" id="IPR050833">
    <property type="entry name" value="Poly_Biosynth_Transport"/>
</dbReference>
<dbReference type="PANTHER" id="PTHR30250:SF21">
    <property type="entry name" value="LIPID II FLIPPASE MURJ"/>
    <property type="match status" value="1"/>
</dbReference>
<dbReference type="CDD" id="cd13124">
    <property type="entry name" value="MATE_SpoVB_like"/>
    <property type="match status" value="1"/>
</dbReference>
<feature type="transmembrane region" description="Helical" evidence="6">
    <location>
        <begin position="12"/>
        <end position="30"/>
    </location>
</feature>
<dbReference type="PANTHER" id="PTHR30250">
    <property type="entry name" value="PST FAMILY PREDICTED COLANIC ACID TRANSPORTER"/>
    <property type="match status" value="1"/>
</dbReference>
<dbReference type="InterPro" id="IPR002797">
    <property type="entry name" value="Polysacc_synth"/>
</dbReference>
<feature type="transmembrane region" description="Helical" evidence="6">
    <location>
        <begin position="196"/>
        <end position="216"/>
    </location>
</feature>
<feature type="transmembrane region" description="Helical" evidence="6">
    <location>
        <begin position="245"/>
        <end position="265"/>
    </location>
</feature>
<evidence type="ECO:0000256" key="5">
    <source>
        <dbReference type="ARBA" id="ARBA00023136"/>
    </source>
</evidence>
<keyword evidence="2" id="KW-1003">Cell membrane</keyword>
<keyword evidence="5 6" id="KW-0472">Membrane</keyword>
<feature type="transmembrane region" description="Helical" evidence="6">
    <location>
        <begin position="297"/>
        <end position="317"/>
    </location>
</feature>
<feature type="transmembrane region" description="Helical" evidence="6">
    <location>
        <begin position="338"/>
        <end position="360"/>
    </location>
</feature>
<dbReference type="InterPro" id="IPR024923">
    <property type="entry name" value="PG_synth_SpoVB"/>
</dbReference>
<feature type="transmembrane region" description="Helical" evidence="6">
    <location>
        <begin position="91"/>
        <end position="110"/>
    </location>
</feature>
<feature type="transmembrane region" description="Helical" evidence="6">
    <location>
        <begin position="372"/>
        <end position="392"/>
    </location>
</feature>
<feature type="transmembrane region" description="Helical" evidence="6">
    <location>
        <begin position="399"/>
        <end position="415"/>
    </location>
</feature>
<dbReference type="Pfam" id="PF01943">
    <property type="entry name" value="Polysacc_synt"/>
    <property type="match status" value="1"/>
</dbReference>
<accession>A0A1I5X2T9</accession>
<gene>
    <name evidence="7" type="ORF">SAMN02745910_00878</name>
</gene>
<name>A0A1I5X2T9_9BACI</name>
<evidence type="ECO:0000313" key="7">
    <source>
        <dbReference type="EMBL" id="SFQ26303.1"/>
    </source>
</evidence>
<evidence type="ECO:0000256" key="4">
    <source>
        <dbReference type="ARBA" id="ARBA00022989"/>
    </source>
</evidence>
<feature type="transmembrane region" description="Helical" evidence="6">
    <location>
        <begin position="463"/>
        <end position="482"/>
    </location>
</feature>
<organism evidence="7 8">
    <name type="scientific">Priestia endophytica DSM 13796</name>
    <dbReference type="NCBI Taxonomy" id="1121089"/>
    <lineage>
        <taxon>Bacteria</taxon>
        <taxon>Bacillati</taxon>
        <taxon>Bacillota</taxon>
        <taxon>Bacilli</taxon>
        <taxon>Bacillales</taxon>
        <taxon>Bacillaceae</taxon>
        <taxon>Priestia</taxon>
    </lineage>
</organism>
<evidence type="ECO:0000256" key="2">
    <source>
        <dbReference type="ARBA" id="ARBA00022475"/>
    </source>
</evidence>
<dbReference type="EMBL" id="FOXX01000001">
    <property type="protein sequence ID" value="SFQ26303.1"/>
    <property type="molecule type" value="Genomic_DNA"/>
</dbReference>
<evidence type="ECO:0000256" key="1">
    <source>
        <dbReference type="ARBA" id="ARBA00004651"/>
    </source>
</evidence>